<dbReference type="SUPFAM" id="SSF109854">
    <property type="entry name" value="DinB/YfiT-like putative metalloenzymes"/>
    <property type="match status" value="1"/>
</dbReference>
<organism evidence="2 3">
    <name type="scientific">Chitinophaga filiformis</name>
    <name type="common">Myxococcus filiformis</name>
    <name type="synonym">Flexibacter filiformis</name>
    <dbReference type="NCBI Taxonomy" id="104663"/>
    <lineage>
        <taxon>Bacteria</taxon>
        <taxon>Pseudomonadati</taxon>
        <taxon>Bacteroidota</taxon>
        <taxon>Chitinophagia</taxon>
        <taxon>Chitinophagales</taxon>
        <taxon>Chitinophagaceae</taxon>
        <taxon>Chitinophaga</taxon>
    </lineage>
</organism>
<evidence type="ECO:0000313" key="2">
    <source>
        <dbReference type="EMBL" id="SDG58301.1"/>
    </source>
</evidence>
<name>A0A1G7VFE8_CHIFI</name>
<dbReference type="Gene3D" id="1.20.120.450">
    <property type="entry name" value="dinb family like domain"/>
    <property type="match status" value="1"/>
</dbReference>
<sequence>MISKPQPGEFLPYQGVYIDCVGNAEVPAILQELKDSTYAFFTSIPEEKASYAYAPGKWTIKETLGHMIDTERVFAYRLMCFARGEQQGLPGFEQDDYVLNSYANDRTLQDLADEFRTVRESSVYLLRNLKKDQEAIIGKANNNPISVRALAYMIPGHELHHLRILKERYLPGLGIQI</sequence>
<dbReference type="STRING" id="104663.SAMN04488121_10591"/>
<protein>
    <submittedName>
        <fullName evidence="2">DinB superfamily protein</fullName>
    </submittedName>
</protein>
<dbReference type="OrthoDB" id="9793216at2"/>
<dbReference type="Pfam" id="PF12867">
    <property type="entry name" value="DinB_2"/>
    <property type="match status" value="1"/>
</dbReference>
<dbReference type="RefSeq" id="WP_089834761.1">
    <property type="nucleotide sequence ID" value="NZ_FNBN01000005.1"/>
</dbReference>
<dbReference type="EMBL" id="FNBN01000005">
    <property type="protein sequence ID" value="SDG58301.1"/>
    <property type="molecule type" value="Genomic_DNA"/>
</dbReference>
<evidence type="ECO:0000259" key="1">
    <source>
        <dbReference type="Pfam" id="PF12867"/>
    </source>
</evidence>
<dbReference type="InterPro" id="IPR034660">
    <property type="entry name" value="DinB/YfiT-like"/>
</dbReference>
<accession>A0A1G7VFE8</accession>
<gene>
    <name evidence="2" type="ORF">SAMN04488121_10591</name>
</gene>
<proteinExistence type="predicted"/>
<dbReference type="Proteomes" id="UP000199045">
    <property type="component" value="Unassembled WGS sequence"/>
</dbReference>
<evidence type="ECO:0000313" key="3">
    <source>
        <dbReference type="Proteomes" id="UP000199045"/>
    </source>
</evidence>
<dbReference type="InterPro" id="IPR024775">
    <property type="entry name" value="DinB-like"/>
</dbReference>
<reference evidence="2 3" key="1">
    <citation type="submission" date="2016-10" db="EMBL/GenBank/DDBJ databases">
        <authorList>
            <person name="de Groot N.N."/>
        </authorList>
    </citation>
    <scope>NUCLEOTIDE SEQUENCE [LARGE SCALE GENOMIC DNA]</scope>
    <source>
        <strain evidence="2 3">DSM 527</strain>
    </source>
</reference>
<dbReference type="AlphaFoldDB" id="A0A1G7VFE8"/>
<feature type="domain" description="DinB-like" evidence="1">
    <location>
        <begin position="32"/>
        <end position="164"/>
    </location>
</feature>